<dbReference type="OrthoDB" id="526314at2"/>
<feature type="domain" description="Glycosyl transferase family 1" evidence="1">
    <location>
        <begin position="227"/>
        <end position="373"/>
    </location>
</feature>
<dbReference type="PANTHER" id="PTHR45947">
    <property type="entry name" value="SULFOQUINOVOSYL TRANSFERASE SQD2"/>
    <property type="match status" value="1"/>
</dbReference>
<comment type="caution">
    <text evidence="2">The sequence shown here is derived from an EMBL/GenBank/DDBJ whole genome shotgun (WGS) entry which is preliminary data.</text>
</comment>
<dbReference type="InterPro" id="IPR050194">
    <property type="entry name" value="Glycosyltransferase_grp1"/>
</dbReference>
<proteinExistence type="predicted"/>
<reference evidence="2 3" key="1">
    <citation type="submission" date="2018-03" db="EMBL/GenBank/DDBJ databases">
        <title>The ancient ancestry and fast evolution of plastids.</title>
        <authorList>
            <person name="Moore K.R."/>
            <person name="Magnabosco C."/>
            <person name="Momper L."/>
            <person name="Gold D.A."/>
            <person name="Bosak T."/>
            <person name="Fournier G.P."/>
        </authorList>
    </citation>
    <scope>NUCLEOTIDE SEQUENCE [LARGE SCALE GENOMIC DNA]</scope>
    <source>
        <strain evidence="2 3">CCALA 037</strain>
    </source>
</reference>
<dbReference type="SUPFAM" id="SSF53756">
    <property type="entry name" value="UDP-Glycosyltransferase/glycogen phosphorylase"/>
    <property type="match status" value="1"/>
</dbReference>
<protein>
    <recommendedName>
        <fullName evidence="1">Glycosyl transferase family 1 domain-containing protein</fullName>
    </recommendedName>
</protein>
<dbReference type="Proteomes" id="UP000238937">
    <property type="component" value="Unassembled WGS sequence"/>
</dbReference>
<dbReference type="InterPro" id="IPR001296">
    <property type="entry name" value="Glyco_trans_1"/>
</dbReference>
<evidence type="ECO:0000313" key="3">
    <source>
        <dbReference type="Proteomes" id="UP000238937"/>
    </source>
</evidence>
<name>A0A2T1GHM8_9CYAN</name>
<dbReference type="RefSeq" id="WP_106303174.1">
    <property type="nucleotide sequence ID" value="NZ_PVWO01000086.1"/>
</dbReference>
<dbReference type="PANTHER" id="PTHR45947:SF13">
    <property type="entry name" value="TRANSFERASE"/>
    <property type="match status" value="1"/>
</dbReference>
<gene>
    <name evidence="2" type="ORF">C7B77_09180</name>
</gene>
<dbReference type="EMBL" id="PVWO01000086">
    <property type="protein sequence ID" value="PSB57220.1"/>
    <property type="molecule type" value="Genomic_DNA"/>
</dbReference>
<evidence type="ECO:0000313" key="2">
    <source>
        <dbReference type="EMBL" id="PSB57220.1"/>
    </source>
</evidence>
<dbReference type="Gene3D" id="3.40.50.2000">
    <property type="entry name" value="Glycogen Phosphorylase B"/>
    <property type="match status" value="1"/>
</dbReference>
<accession>A0A2T1GHM8</accession>
<sequence length="499" mass="57589">MTINLHVMHSWGGGLERWVKEYAQSDSRDTNFVLKSIGEHGTPAKQIHLYRNIEDRIPLRMWQLDKPIVATSAMHLEYRYILQEIIDVFKIDCILISSFIGHAFELLQTDRRTVIICHDFYPFCPVIVAYFKGNCEECNFSHLKTCYAENPVRFFPFTSAIEWMEIRDTFVRALRSKYIPLIIPSPFIKERLVSLEPKLADVPMLVISHGISPLASVEALTTELQAPPKNRPRIMILGELSTHKGLELFGQICDRLCEVADVYLVGCGDDGFVFKRKPQVTIIARYKREELATIVDKLDIDLGLLLSVWTETFSFTLSELMSMGIPTLATKIGSFADRIEDGVNGFLVPPDPEKIVFKVNDLLDDPKTLQEIRDRLSSFQHKSVEQMVIEYQERLGNEAFDSHKTATLTPAKTLPQDLDLEQLQLQIALQQHELADLRLSHAKLANQLEYKEFYPNWKISKNMRVPLSKRFAMFKYVKRLFPGVWQYLRNLAINFKVLY</sequence>
<dbReference type="GO" id="GO:0016757">
    <property type="term" value="F:glycosyltransferase activity"/>
    <property type="evidence" value="ECO:0007669"/>
    <property type="project" value="InterPro"/>
</dbReference>
<dbReference type="AlphaFoldDB" id="A0A2T1GHM8"/>
<organism evidence="2 3">
    <name type="scientific">Chamaesiphon polymorphus CCALA 037</name>
    <dbReference type="NCBI Taxonomy" id="2107692"/>
    <lineage>
        <taxon>Bacteria</taxon>
        <taxon>Bacillati</taxon>
        <taxon>Cyanobacteriota</taxon>
        <taxon>Cyanophyceae</taxon>
        <taxon>Gomontiellales</taxon>
        <taxon>Chamaesiphonaceae</taxon>
        <taxon>Chamaesiphon</taxon>
    </lineage>
</organism>
<dbReference type="Pfam" id="PF00534">
    <property type="entry name" value="Glycos_transf_1"/>
    <property type="match status" value="1"/>
</dbReference>
<evidence type="ECO:0000259" key="1">
    <source>
        <dbReference type="Pfam" id="PF00534"/>
    </source>
</evidence>
<keyword evidence="3" id="KW-1185">Reference proteome</keyword>